<keyword evidence="7" id="KW-1185">Reference proteome</keyword>
<dbReference type="Proteomes" id="UP000230002">
    <property type="component" value="Unassembled WGS sequence"/>
</dbReference>
<protein>
    <submittedName>
        <fullName evidence="6">Uncharacterized protein</fullName>
    </submittedName>
</protein>
<proteinExistence type="predicted"/>
<evidence type="ECO:0000256" key="2">
    <source>
        <dbReference type="ARBA" id="ARBA00022692"/>
    </source>
</evidence>
<reference evidence="6 7" key="1">
    <citation type="journal article" date="2015" name="Sci. Rep.">
        <title>Chromosome-level genome map provides insights into diverse defense mechanisms in the medicinal fungus Ganoderma sinense.</title>
        <authorList>
            <person name="Zhu Y."/>
            <person name="Xu J."/>
            <person name="Sun C."/>
            <person name="Zhou S."/>
            <person name="Xu H."/>
            <person name="Nelson D.R."/>
            <person name="Qian J."/>
            <person name="Song J."/>
            <person name="Luo H."/>
            <person name="Xiang L."/>
            <person name="Li Y."/>
            <person name="Xu Z."/>
            <person name="Ji A."/>
            <person name="Wang L."/>
            <person name="Lu S."/>
            <person name="Hayward A."/>
            <person name="Sun W."/>
            <person name="Li X."/>
            <person name="Schwartz D.C."/>
            <person name="Wang Y."/>
            <person name="Chen S."/>
        </authorList>
    </citation>
    <scope>NUCLEOTIDE SEQUENCE [LARGE SCALE GENOMIC DNA]</scope>
    <source>
        <strain evidence="6 7">ZZ0214-1</strain>
    </source>
</reference>
<gene>
    <name evidence="6" type="ORF">GSI_10679</name>
</gene>
<feature type="transmembrane region" description="Helical" evidence="5">
    <location>
        <begin position="102"/>
        <end position="124"/>
    </location>
</feature>
<keyword evidence="2 5" id="KW-0812">Transmembrane</keyword>
<accession>A0A2G8S1T9</accession>
<dbReference type="STRING" id="1077348.A0A2G8S1T9"/>
<keyword evidence="3 5" id="KW-1133">Transmembrane helix</keyword>
<dbReference type="Pfam" id="PF00335">
    <property type="entry name" value="Tetraspanin"/>
    <property type="match status" value="1"/>
</dbReference>
<dbReference type="OrthoDB" id="7862095at2759"/>
<dbReference type="AlphaFoldDB" id="A0A2G8S1T9"/>
<feature type="transmembrane region" description="Helical" evidence="5">
    <location>
        <begin position="12"/>
        <end position="37"/>
    </location>
</feature>
<dbReference type="InterPro" id="IPR018499">
    <property type="entry name" value="Tetraspanin/Peripherin"/>
</dbReference>
<evidence type="ECO:0000256" key="4">
    <source>
        <dbReference type="ARBA" id="ARBA00023136"/>
    </source>
</evidence>
<keyword evidence="4 5" id="KW-0472">Membrane</keyword>
<name>A0A2G8S1T9_9APHY</name>
<feature type="transmembrane region" description="Helical" evidence="5">
    <location>
        <begin position="152"/>
        <end position="176"/>
    </location>
</feature>
<evidence type="ECO:0000313" key="7">
    <source>
        <dbReference type="Proteomes" id="UP000230002"/>
    </source>
</evidence>
<comment type="subcellular location">
    <subcellularLocation>
        <location evidence="1">Membrane</location>
        <topology evidence="1">Multi-pass membrane protein</topology>
    </subcellularLocation>
</comment>
<evidence type="ECO:0000313" key="6">
    <source>
        <dbReference type="EMBL" id="PIL27528.1"/>
    </source>
</evidence>
<dbReference type="GO" id="GO:0016020">
    <property type="term" value="C:membrane"/>
    <property type="evidence" value="ECO:0007669"/>
    <property type="project" value="UniProtKB-SubCell"/>
</dbReference>
<comment type="caution">
    <text evidence="6">The sequence shown here is derived from an EMBL/GenBank/DDBJ whole genome shotgun (WGS) entry which is preliminary data.</text>
</comment>
<evidence type="ECO:0000256" key="3">
    <source>
        <dbReference type="ARBA" id="ARBA00022989"/>
    </source>
</evidence>
<evidence type="ECO:0000256" key="5">
    <source>
        <dbReference type="SAM" id="Phobius"/>
    </source>
</evidence>
<sequence>MSKHFCCCIPVRAAVFFFSLLSFLASGLTAAVGWYLVYLVNSNKLEDAEKNLNDQDKKTLDAVAHKYKWAFIVAAGVFTLIALMSFFGFIGSIIRNRRMVKAYSFMTIIIFILGTVATGFSLYATFSHKPLCVTIDNVQSCATSNLTTGQKIGYTAFAVVQWLIDLYIVVIIRRYAEQLDEEREYRHEFRLNPTAPGTYEAKEGLLHQGHYPYTDNNNAFGAHNRA</sequence>
<evidence type="ECO:0000256" key="1">
    <source>
        <dbReference type="ARBA" id="ARBA00004141"/>
    </source>
</evidence>
<dbReference type="EMBL" id="AYKW01000034">
    <property type="protein sequence ID" value="PIL27528.1"/>
    <property type="molecule type" value="Genomic_DNA"/>
</dbReference>
<organism evidence="6 7">
    <name type="scientific">Ganoderma sinense ZZ0214-1</name>
    <dbReference type="NCBI Taxonomy" id="1077348"/>
    <lineage>
        <taxon>Eukaryota</taxon>
        <taxon>Fungi</taxon>
        <taxon>Dikarya</taxon>
        <taxon>Basidiomycota</taxon>
        <taxon>Agaricomycotina</taxon>
        <taxon>Agaricomycetes</taxon>
        <taxon>Polyporales</taxon>
        <taxon>Polyporaceae</taxon>
        <taxon>Ganoderma</taxon>
    </lineage>
</organism>
<feature type="transmembrane region" description="Helical" evidence="5">
    <location>
        <begin position="69"/>
        <end position="90"/>
    </location>
</feature>